<feature type="non-terminal residue" evidence="3">
    <location>
        <position position="59"/>
    </location>
</feature>
<evidence type="ECO:0000259" key="2">
    <source>
        <dbReference type="Pfam" id="PF18913"/>
    </source>
</evidence>
<protein>
    <recommendedName>
        <fullName evidence="2">Fructose-1-6-bisphosphatase class 1 C-terminal domain-containing protein</fullName>
    </recommendedName>
</protein>
<dbReference type="AlphaFoldDB" id="A0ABD0R369"/>
<evidence type="ECO:0000313" key="3">
    <source>
        <dbReference type="EMBL" id="KAL0192949.1"/>
    </source>
</evidence>
<dbReference type="SUPFAM" id="SSF56655">
    <property type="entry name" value="Carbohydrate phosphatase"/>
    <property type="match status" value="1"/>
</dbReference>
<dbReference type="PANTHER" id="PTHR11556">
    <property type="entry name" value="FRUCTOSE-1,6-BISPHOSPHATASE-RELATED"/>
    <property type="match status" value="1"/>
</dbReference>
<gene>
    <name evidence="3" type="ORF">M9458_011245</name>
</gene>
<dbReference type="InterPro" id="IPR044015">
    <property type="entry name" value="FBPase_C_dom"/>
</dbReference>
<accession>A0ABD0R369</accession>
<dbReference type="InterPro" id="IPR000146">
    <property type="entry name" value="FBPase_class-1"/>
</dbReference>
<dbReference type="Proteomes" id="UP001529510">
    <property type="component" value="Unassembled WGS sequence"/>
</dbReference>
<sequence length="59" mass="6529">LLYECNPIAFLIEQAGGVATTGTQRVLDVIPESLHQRVPFVVGSADDVEEYLSFVKKHK</sequence>
<keyword evidence="4" id="KW-1185">Reference proteome</keyword>
<feature type="domain" description="Fructose-1-6-bisphosphatase class 1 C-terminal" evidence="2">
    <location>
        <begin position="1"/>
        <end position="55"/>
    </location>
</feature>
<dbReference type="EMBL" id="JAMKFB020000005">
    <property type="protein sequence ID" value="KAL0192949.1"/>
    <property type="molecule type" value="Genomic_DNA"/>
</dbReference>
<name>A0ABD0R369_CIRMR</name>
<dbReference type="PANTHER" id="PTHR11556:SF13">
    <property type="entry name" value="FRUCTOSE-1,6-BISPHOSPHATASE ISOZYME 2"/>
    <property type="match status" value="1"/>
</dbReference>
<keyword evidence="1" id="KW-0963">Cytoplasm</keyword>
<dbReference type="Gene3D" id="3.40.190.80">
    <property type="match status" value="1"/>
</dbReference>
<comment type="caution">
    <text evidence="3">The sequence shown here is derived from an EMBL/GenBank/DDBJ whole genome shotgun (WGS) entry which is preliminary data.</text>
</comment>
<proteinExistence type="predicted"/>
<reference evidence="3 4" key="1">
    <citation type="submission" date="2024-05" db="EMBL/GenBank/DDBJ databases">
        <title>Genome sequencing and assembly of Indian major carp, Cirrhinus mrigala (Hamilton, 1822).</title>
        <authorList>
            <person name="Mohindra V."/>
            <person name="Chowdhury L.M."/>
            <person name="Lal K."/>
            <person name="Jena J.K."/>
        </authorList>
    </citation>
    <scope>NUCLEOTIDE SEQUENCE [LARGE SCALE GENOMIC DNA]</scope>
    <source>
        <strain evidence="3">CM1030</strain>
        <tissue evidence="3">Blood</tissue>
    </source>
</reference>
<organism evidence="3 4">
    <name type="scientific">Cirrhinus mrigala</name>
    <name type="common">Mrigala</name>
    <dbReference type="NCBI Taxonomy" id="683832"/>
    <lineage>
        <taxon>Eukaryota</taxon>
        <taxon>Metazoa</taxon>
        <taxon>Chordata</taxon>
        <taxon>Craniata</taxon>
        <taxon>Vertebrata</taxon>
        <taxon>Euteleostomi</taxon>
        <taxon>Actinopterygii</taxon>
        <taxon>Neopterygii</taxon>
        <taxon>Teleostei</taxon>
        <taxon>Ostariophysi</taxon>
        <taxon>Cypriniformes</taxon>
        <taxon>Cyprinidae</taxon>
        <taxon>Labeoninae</taxon>
        <taxon>Labeonini</taxon>
        <taxon>Cirrhinus</taxon>
    </lineage>
</organism>
<feature type="non-terminal residue" evidence="3">
    <location>
        <position position="1"/>
    </location>
</feature>
<evidence type="ECO:0000313" key="4">
    <source>
        <dbReference type="Proteomes" id="UP001529510"/>
    </source>
</evidence>
<evidence type="ECO:0000256" key="1">
    <source>
        <dbReference type="ARBA" id="ARBA00022490"/>
    </source>
</evidence>
<dbReference type="Pfam" id="PF18913">
    <property type="entry name" value="FBPase_C"/>
    <property type="match status" value="1"/>
</dbReference>